<dbReference type="KEGG" id="vg:41902070"/>
<dbReference type="GeneID" id="41902070"/>
<dbReference type="EMBL" id="MN270973">
    <property type="protein sequence ID" value="QIM07624.1"/>
    <property type="molecule type" value="Genomic_DNA"/>
</dbReference>
<dbReference type="Proteomes" id="UP000501683">
    <property type="component" value="Segment"/>
</dbReference>
<dbReference type="EMBL" id="MN270974">
    <property type="protein sequence ID" value="QIM07857.1"/>
    <property type="molecule type" value="Genomic_DNA"/>
</dbReference>
<reference evidence="18" key="5">
    <citation type="submission" date="2020-01" db="EMBL/GenBank/DDBJ databases">
        <authorList>
            <person name="Chastagner A."/>
            <person name="Le Potier M.-F."/>
            <person name="Pereira de Oliveira R."/>
        </authorList>
    </citation>
    <scope>NUCLEOTIDE SEQUENCE [LARGE SCALE GENOMIC DNA]</scope>
    <source>
        <strain evidence="18">Liv13/33</strain>
    </source>
</reference>
<gene>
    <name evidence="1" type="primary">URF13</name>
    <name evidence="3" type="synonym">URF013</name>
    <name evidence="1" type="ORF">AFSV47Ss_0045</name>
</gene>
<dbReference type="EMBL" id="MN270970">
    <property type="protein sequence ID" value="QIM06921.1"/>
    <property type="molecule type" value="Genomic_DNA"/>
</dbReference>
<dbReference type="Proteomes" id="UP000500898">
    <property type="component" value="Segment"/>
</dbReference>
<dbReference type="EMBL" id="MN270976">
    <property type="protein sequence ID" value="QIM08325.1"/>
    <property type="molecule type" value="Genomic_DNA"/>
</dbReference>
<dbReference type="Proteomes" id="UP000501487">
    <property type="component" value="Segment"/>
</dbReference>
<reference evidence="2" key="2">
    <citation type="journal article" date="2020" name="Microbiol. Resour. Announc.">
        <title>Coding-Complete Genome Sequence of an African Swine Fever Virus Strain Liv13/33 Isolate from Experimental Transmission between Pigs and Ornithodoros moubata Ticks.</title>
        <authorList>
            <person name="Chastagner A."/>
            <person name="Pereira de Oliveira R."/>
            <person name="Hutet E."/>
            <person name="Le Dimna M."/>
            <person name="Paboeuf F."/>
            <person name="Lucas P."/>
            <person name="Blanchard Y."/>
            <person name="Dixon L."/>
            <person name="Vial L."/>
            <person name="Le Potier M.F."/>
        </authorList>
    </citation>
    <scope>NUCLEOTIDE SEQUENCE</scope>
    <source>
        <strain evidence="2">Liv13/33</strain>
    </source>
</reference>
<reference evidence="17 19" key="3">
    <citation type="journal article" date="2020" name="Transbound. Emerg. Dis.">
        <title>The evolution of African swine fever virus in Sardinia (1978 to 2014) as revealed by whole genome sequencing and comparative analysis.</title>
        <authorList>
            <person name="Torresi C."/>
            <person name="Fiori M."/>
            <person name="Bertolotti L."/>
            <person name="Floris M."/>
            <person name="Colitti B."/>
            <person name="Giammarioli M."/>
            <person name="Dei Giudici S."/>
            <person name="Oggiano A."/>
            <person name="Malmberg M."/>
            <person name="De Mia G.M."/>
            <person name="Belak S."/>
            <person name="Granberg F."/>
        </authorList>
    </citation>
    <scope>NUCLEOTIDE SEQUENCE [LARGE SCALE GENOMIC DNA]</scope>
    <source>
        <strain evidence="5">139/Nu/1981</strain>
        <strain evidence="6">140/Or/1985</strain>
        <strain evidence="8">141/Nu/1990</strain>
        <strain evidence="9">142/Nu/1995</strain>
        <strain evidence="14">22653/Ca/2014</strain>
        <strain evidence="11">26/Ss/2004</strain>
        <strain evidence="3">56/Ca/1978</strain>
        <strain evidence="4">57/Ca/1979</strain>
        <strain evidence="10">60/Nu/1997</strain>
        <strain evidence="12">72407/Ss/2005</strain>
        <strain evidence="7">85/Ca/1985</strain>
        <strain evidence="13">97/Ot/2012</strain>
    </source>
</reference>
<dbReference type="EMBL" id="MN270978">
    <property type="protein sequence ID" value="QIM08791.1"/>
    <property type="molecule type" value="Genomic_DNA"/>
</dbReference>
<dbReference type="EMBL" id="KX354450">
    <property type="protein sequence ID" value="AOO54350.1"/>
    <property type="molecule type" value="Genomic_DNA"/>
</dbReference>
<organismHost>
    <name type="scientific">Potamochoerus larvatus</name>
    <name type="common">Bushpig</name>
    <dbReference type="NCBI Taxonomy" id="273792"/>
</organismHost>
<evidence type="ECO:0000313" key="8">
    <source>
        <dbReference type="EMBL" id="QIM07857.1"/>
    </source>
</evidence>
<dbReference type="EMBL" id="MN270975">
    <property type="protein sequence ID" value="QIM08092.1"/>
    <property type="molecule type" value="Genomic_DNA"/>
</dbReference>
<dbReference type="Proteomes" id="UP000266411">
    <property type="component" value="Segment"/>
</dbReference>
<organismHost>
    <name type="scientific">Ornithodoros moubata</name>
    <name type="common">Soft tick</name>
    <name type="synonym">Argasid tick</name>
    <dbReference type="NCBI Taxonomy" id="6938"/>
</organismHost>
<dbReference type="Proteomes" id="UP000594644">
    <property type="component" value="Segment"/>
</dbReference>
<evidence type="ECO:0000313" key="5">
    <source>
        <dbReference type="EMBL" id="QIM07156.1"/>
    </source>
</evidence>
<dbReference type="Proteomes" id="UP000503294">
    <property type="component" value="Segment"/>
</dbReference>
<dbReference type="RefSeq" id="YP_009703262.1">
    <property type="nucleotide sequence ID" value="NC_044955.1"/>
</dbReference>
<dbReference type="EMBL" id="MN270969">
    <property type="protein sequence ID" value="QIM06686.1"/>
    <property type="molecule type" value="Genomic_DNA"/>
</dbReference>
<evidence type="ECO:0000313" key="6">
    <source>
        <dbReference type="EMBL" id="QIM07391.1"/>
    </source>
</evidence>
<dbReference type="Proteomes" id="UP000501235">
    <property type="component" value="Segment"/>
</dbReference>
<dbReference type="Proteomes" id="UP000502885">
    <property type="component" value="Segment"/>
</dbReference>
<dbReference type="EMBL" id="MN270971">
    <property type="protein sequence ID" value="QIM07156.1"/>
    <property type="molecule type" value="Genomic_DNA"/>
</dbReference>
<name>A0A3G1EUV6_ASF</name>
<evidence type="ECO:0000313" key="17">
    <source>
        <dbReference type="Proteomes" id="UP000500690"/>
    </source>
</evidence>
<evidence type="ECO:0000313" key="11">
    <source>
        <dbReference type="EMBL" id="QIM08558.1"/>
    </source>
</evidence>
<proteinExistence type="predicted"/>
<organismHost>
    <name type="scientific">Ornithodoros</name>
    <name type="common">relapsing fever ticks</name>
    <dbReference type="NCBI Taxonomy" id="6937"/>
</organismHost>
<evidence type="ECO:0000313" key="1">
    <source>
        <dbReference type="EMBL" id="AOO54350.1"/>
    </source>
</evidence>
<dbReference type="Proteomes" id="UP000500690">
    <property type="component" value="Segment"/>
</dbReference>
<evidence type="ECO:0000313" key="7">
    <source>
        <dbReference type="EMBL" id="QIM07624.1"/>
    </source>
</evidence>
<reference evidence="1" key="1">
    <citation type="journal article" date="2016" name="Genome Announc.">
        <title>Complete genome sequence of an African swine fever virus isolate from Sardinia, Italy.</title>
        <authorList>
            <person name="Granberg F."/>
            <person name="Torresi C."/>
            <person name="Oggiano A."/>
            <person name="Malmberg M."/>
            <person name="Iscaro C."/>
            <person name="De Mia G.M."/>
            <person name="Sandor B."/>
        </authorList>
    </citation>
    <scope>NUCLEOTIDE SEQUENCE [LARGE SCALE GENOMIC DNA]</scope>
    <source>
        <strain evidence="1">47/Ss/2008</strain>
    </source>
</reference>
<evidence type="ECO:0000313" key="15">
    <source>
        <dbReference type="EMBL" id="QPL11739.1"/>
    </source>
</evidence>
<dbReference type="EMBL" id="MT932579">
    <property type="protein sequence ID" value="QPL11956.1"/>
    <property type="molecule type" value="Genomic_DNA"/>
</dbReference>
<protein>
    <submittedName>
        <fullName evidence="1">Uncharacterized protein</fullName>
    </submittedName>
</protein>
<sequence length="62" mass="7140">MLPPYFNVSSTKWRSPLAAVFSRCCVSNVASVFPLSKRKIYPKEYIVRSLLEMAILNIIFRS</sequence>
<reference evidence="15" key="4">
    <citation type="journal article" date="2020" name="Vaccines (Basel)">
        <title>African Swine Fever Circulation among Free-Ranging Pigs in Sardinia: Data from the Eradication Program.</title>
        <authorList>
            <person name="Franzoni G."/>
            <person name="Dei Giudici S."/>
            <person name="Loi F."/>
            <person name="Sanna D."/>
            <person name="Floris M."/>
            <person name="Fiori M."/>
            <person name="Sanna M.L."/>
            <person name="Madrau P."/>
            <person name="Scarpa F."/>
            <person name="Zinellu S."/>
            <person name="Giammarioli M."/>
            <person name="Cappai S."/>
            <person name="De Mia G.M."/>
            <person name="Laddomada A."/>
            <person name="Rolesu S."/>
            <person name="Oggiano A."/>
        </authorList>
    </citation>
    <scope>NUCLEOTIDE SEQUENCE [LARGE SCALE GENOMIC DNA]</scope>
    <source>
        <strain evidence="15">103917/18</strain>
        <strain evidence="16">55234/18</strain>
    </source>
</reference>
<evidence type="ECO:0000313" key="16">
    <source>
        <dbReference type="EMBL" id="QPL11956.1"/>
    </source>
</evidence>
<dbReference type="EMBL" id="MN913970">
    <property type="protein sequence ID" value="QID21177.1"/>
    <property type="molecule type" value="Genomic_DNA"/>
</dbReference>
<dbReference type="EMBL" id="MN270980">
    <property type="protein sequence ID" value="QIM09257.1"/>
    <property type="molecule type" value="Genomic_DNA"/>
</dbReference>
<dbReference type="Proteomes" id="UP000501465">
    <property type="component" value="Segment"/>
</dbReference>
<evidence type="ECO:0000313" key="2">
    <source>
        <dbReference type="EMBL" id="QID21177.1"/>
    </source>
</evidence>
<evidence type="ECO:0000313" key="9">
    <source>
        <dbReference type="EMBL" id="QIM08092.1"/>
    </source>
</evidence>
<evidence type="ECO:0000313" key="4">
    <source>
        <dbReference type="EMBL" id="QIM06921.1"/>
    </source>
</evidence>
<evidence type="ECO:0000313" key="3">
    <source>
        <dbReference type="EMBL" id="QIM06686.1"/>
    </source>
</evidence>
<evidence type="ECO:0000313" key="14">
    <source>
        <dbReference type="EMBL" id="QIM09257.1"/>
    </source>
</evidence>
<evidence type="ECO:0000313" key="13">
    <source>
        <dbReference type="EMBL" id="QIM09024.1"/>
    </source>
</evidence>
<dbReference type="EMBL" id="MN270972">
    <property type="protein sequence ID" value="QIM07391.1"/>
    <property type="molecule type" value="Genomic_DNA"/>
</dbReference>
<organism evidence="1">
    <name type="scientific">African swine fever virus</name>
    <name type="common">ASFV</name>
    <dbReference type="NCBI Taxonomy" id="10497"/>
    <lineage>
        <taxon>Viruses</taxon>
        <taxon>Varidnaviria</taxon>
        <taxon>Bamfordvirae</taxon>
        <taxon>Nucleocytoviricota</taxon>
        <taxon>Pokkesviricetes</taxon>
        <taxon>Asfuvirales</taxon>
        <taxon>Asfarviridae</taxon>
        <taxon>Asfivirus</taxon>
        <taxon>Asfivirus haemorrhagiae</taxon>
    </lineage>
</organism>
<evidence type="ECO:0000313" key="10">
    <source>
        <dbReference type="EMBL" id="QIM08325.1"/>
    </source>
</evidence>
<dbReference type="Proteomes" id="UP000502933">
    <property type="component" value="Segment"/>
</dbReference>
<dbReference type="EMBL" id="MN270977">
    <property type="protein sequence ID" value="QIM08558.1"/>
    <property type="molecule type" value="Genomic_DNA"/>
</dbReference>
<dbReference type="Proteomes" id="UP000503066">
    <property type="component" value="Genome"/>
</dbReference>
<accession>A0A3G1EUV6</accession>
<dbReference type="Proteomes" id="UP000502695">
    <property type="component" value="Segment"/>
</dbReference>
<organismHost>
    <name type="scientific">Phacochoerus aethiopicus</name>
    <name type="common">Warthog</name>
    <dbReference type="NCBI Taxonomy" id="85517"/>
</organismHost>
<organismHost>
    <name type="scientific">Phacochoerus africanus</name>
    <name type="common">Warthog</name>
    <dbReference type="NCBI Taxonomy" id="41426"/>
</organismHost>
<dbReference type="Proteomes" id="UP000501990">
    <property type="component" value="Segment"/>
</dbReference>
<evidence type="ECO:0000313" key="12">
    <source>
        <dbReference type="EMBL" id="QIM08791.1"/>
    </source>
</evidence>
<dbReference type="EMBL" id="MN270979">
    <property type="protein sequence ID" value="QIM09024.1"/>
    <property type="molecule type" value="Genomic_DNA"/>
</dbReference>
<evidence type="ECO:0000313" key="18">
    <source>
        <dbReference type="Proteomes" id="UP000500872"/>
    </source>
</evidence>
<dbReference type="Proteomes" id="UP000594565">
    <property type="component" value="Segment"/>
</dbReference>
<dbReference type="EMBL" id="MT932578">
    <property type="protein sequence ID" value="QPL11739.1"/>
    <property type="molecule type" value="Genomic_DNA"/>
</dbReference>
<dbReference type="Proteomes" id="UP000500872">
    <property type="component" value="Segment"/>
</dbReference>
<evidence type="ECO:0000313" key="19">
    <source>
        <dbReference type="Proteomes" id="UP000500898"/>
    </source>
</evidence>
<organismHost>
    <name type="scientific">Sus scrofa</name>
    <name type="common">Pig</name>
    <dbReference type="NCBI Taxonomy" id="9823"/>
</organismHost>